<feature type="region of interest" description="Disordered" evidence="1">
    <location>
        <begin position="260"/>
        <end position="280"/>
    </location>
</feature>
<evidence type="ECO:0000313" key="3">
    <source>
        <dbReference type="EMBL" id="KAK9304061.1"/>
    </source>
</evidence>
<feature type="signal peptide" evidence="2">
    <location>
        <begin position="1"/>
        <end position="18"/>
    </location>
</feature>
<feature type="chain" id="PRO_5043418598" evidence="2">
    <location>
        <begin position="19"/>
        <end position="377"/>
    </location>
</feature>
<dbReference type="Proteomes" id="UP001432146">
    <property type="component" value="Unassembled WGS sequence"/>
</dbReference>
<feature type="compositionally biased region" description="Polar residues" evidence="1">
    <location>
        <begin position="260"/>
        <end position="272"/>
    </location>
</feature>
<name>A0AAW1A4X0_9HYME</name>
<proteinExistence type="predicted"/>
<gene>
    <name evidence="3" type="ORF">QLX08_004439</name>
</gene>
<sequence length="377" mass="44675">MALKRCLLSIIVITISIAVSPIFTWDPDIHRYESYDLEKGPVFYEAYYPDANEEPRSNYQEKRYFDQGTILEKTYQVPTEHLAYPENNIQLDNYQNRADTGIRNDNRFFFETNARPLDVKEISKLARRAITRDLENWNTLENYLDHVKYQDLVYRRRYVIPEPGYRVEQLIRGQESNLPDALNERRDLRRDLYEEVREEPLALPSRVESNGGDSLRRLTVRDLTNRDSLGSFRSIRYENQSPREREDVIQAVRTSQINVPSMRNTDPSSSDSIVDPYPTENIFAPRPQVINYIFSRKPEIKENAENKVQSLPETKETGERMPRNYGDNLIRDEMRKTTEEDKDVKVTSIEVSEVPRHKTRHHHGEWPKRDYSRRRQS</sequence>
<comment type="caution">
    <text evidence="3">The sequence shown here is derived from an EMBL/GenBank/DDBJ whole genome shotgun (WGS) entry which is preliminary data.</text>
</comment>
<feature type="compositionally biased region" description="Basic and acidic residues" evidence="1">
    <location>
        <begin position="329"/>
        <end position="345"/>
    </location>
</feature>
<evidence type="ECO:0000256" key="2">
    <source>
        <dbReference type="SAM" id="SignalP"/>
    </source>
</evidence>
<organism evidence="3 4">
    <name type="scientific">Tetragonisca angustula</name>
    <dbReference type="NCBI Taxonomy" id="166442"/>
    <lineage>
        <taxon>Eukaryota</taxon>
        <taxon>Metazoa</taxon>
        <taxon>Ecdysozoa</taxon>
        <taxon>Arthropoda</taxon>
        <taxon>Hexapoda</taxon>
        <taxon>Insecta</taxon>
        <taxon>Pterygota</taxon>
        <taxon>Neoptera</taxon>
        <taxon>Endopterygota</taxon>
        <taxon>Hymenoptera</taxon>
        <taxon>Apocrita</taxon>
        <taxon>Aculeata</taxon>
        <taxon>Apoidea</taxon>
        <taxon>Anthophila</taxon>
        <taxon>Apidae</taxon>
        <taxon>Tetragonisca</taxon>
    </lineage>
</organism>
<protein>
    <submittedName>
        <fullName evidence="3">Uncharacterized protein</fullName>
    </submittedName>
</protein>
<keyword evidence="4" id="KW-1185">Reference proteome</keyword>
<feature type="region of interest" description="Disordered" evidence="1">
    <location>
        <begin position="313"/>
        <end position="377"/>
    </location>
</feature>
<keyword evidence="2" id="KW-0732">Signal</keyword>
<accession>A0AAW1A4X0</accession>
<feature type="compositionally biased region" description="Basic and acidic residues" evidence="1">
    <location>
        <begin position="313"/>
        <end position="322"/>
    </location>
</feature>
<dbReference type="EMBL" id="JAWNGG020000067">
    <property type="protein sequence ID" value="KAK9304061.1"/>
    <property type="molecule type" value="Genomic_DNA"/>
</dbReference>
<evidence type="ECO:0000313" key="4">
    <source>
        <dbReference type="Proteomes" id="UP001432146"/>
    </source>
</evidence>
<dbReference type="AlphaFoldDB" id="A0AAW1A4X0"/>
<reference evidence="3 4" key="1">
    <citation type="submission" date="2024-05" db="EMBL/GenBank/DDBJ databases">
        <title>The nuclear and mitochondrial genome assemblies of Tetragonisca angustula (Apidae: Meliponini), a tiny yet remarkable pollinator in the Neotropics.</title>
        <authorList>
            <person name="Ferrari R."/>
            <person name="Ricardo P.C."/>
            <person name="Dias F.C."/>
            <person name="Araujo N.S."/>
            <person name="Soares D.O."/>
            <person name="Zhou Q.-S."/>
            <person name="Zhu C.-D."/>
            <person name="Coutinho L."/>
            <person name="Airas M.C."/>
            <person name="Batista T.M."/>
        </authorList>
    </citation>
    <scope>NUCLEOTIDE SEQUENCE [LARGE SCALE GENOMIC DNA]</scope>
    <source>
        <strain evidence="3">ASF017062</strain>
        <tissue evidence="3">Abdomen</tissue>
    </source>
</reference>
<evidence type="ECO:0000256" key="1">
    <source>
        <dbReference type="SAM" id="MobiDB-lite"/>
    </source>
</evidence>